<evidence type="ECO:0000313" key="2">
    <source>
        <dbReference type="Proteomes" id="UP000011863"/>
    </source>
</evidence>
<organism evidence="1 2">
    <name type="scientific">Ilumatobacter coccineus (strain NBRC 103263 / KCTC 29153 / YM16-304)</name>
    <dbReference type="NCBI Taxonomy" id="1313172"/>
    <lineage>
        <taxon>Bacteria</taxon>
        <taxon>Bacillati</taxon>
        <taxon>Actinomycetota</taxon>
        <taxon>Acidimicrobiia</taxon>
        <taxon>Acidimicrobiales</taxon>
        <taxon>Ilumatobacteraceae</taxon>
        <taxon>Ilumatobacter</taxon>
    </lineage>
</organism>
<dbReference type="InterPro" id="IPR029032">
    <property type="entry name" value="AhpD-like"/>
</dbReference>
<keyword evidence="2" id="KW-1185">Reference proteome</keyword>
<dbReference type="Proteomes" id="UP000011863">
    <property type="component" value="Chromosome"/>
</dbReference>
<dbReference type="KEGG" id="aym:YM304_01870"/>
<sequence length="131" mass="14439">MELDEWLADTDALAALDAAYAAAWEATDSELLALCRDRMAMLLRHQPTLDSLTDDDRRELSAWPTSTTLTDVQRAALDFTEQYVVDVSSLTDAHADALRAHLDDSAFATFVNALLVIEQRMSLELVLGGVL</sequence>
<dbReference type="SUPFAM" id="SSF69118">
    <property type="entry name" value="AhpD-like"/>
    <property type="match status" value="1"/>
</dbReference>
<dbReference type="RefSeq" id="WP_015439749.1">
    <property type="nucleotide sequence ID" value="NC_020520.1"/>
</dbReference>
<dbReference type="OrthoDB" id="5183552at2"/>
<evidence type="ECO:0000313" key="1">
    <source>
        <dbReference type="EMBL" id="BAN00501.1"/>
    </source>
</evidence>
<reference evidence="1 2" key="1">
    <citation type="journal article" date="2013" name="Int. J. Syst. Evol. Microbiol.">
        <title>Ilumatobacter nonamiense sp. nov. and Ilumatobacter coccineum sp. nov., isolated from seashore sand.</title>
        <authorList>
            <person name="Matsumoto A."/>
            <person name="Kasai H."/>
            <person name="Matsuo Y."/>
            <person name="Shizuri Y."/>
            <person name="Ichikawa N."/>
            <person name="Fujita N."/>
            <person name="Omura S."/>
            <person name="Takahashi Y."/>
        </authorList>
    </citation>
    <scope>NUCLEOTIDE SEQUENCE [LARGE SCALE GENOMIC DNA]</scope>
    <source>
        <strain evidence="2">NBRC 103263 / KCTC 29153 / YM16-304</strain>
    </source>
</reference>
<dbReference type="Gene3D" id="1.20.1290.10">
    <property type="entry name" value="AhpD-like"/>
    <property type="match status" value="1"/>
</dbReference>
<proteinExistence type="predicted"/>
<protein>
    <submittedName>
        <fullName evidence="1">Uncharacterized protein</fullName>
    </submittedName>
</protein>
<dbReference type="EMBL" id="AP012057">
    <property type="protein sequence ID" value="BAN00501.1"/>
    <property type="molecule type" value="Genomic_DNA"/>
</dbReference>
<dbReference type="AlphaFoldDB" id="A0A6C7E0H6"/>
<gene>
    <name evidence="1" type="ORF">YM304_01870</name>
</gene>
<accession>A0A6C7E0H6</accession>
<name>A0A6C7E0H6_ILUCY</name>